<sequence>MRTKDNIILSVVKEHKIPFKRVPFQIRFERKCFSVAKAYKLNQALISFLFQNQKLNLKIKNKFVIEFPHFKMENYKFVKDIITCSCFMAIIDLKVAYCMIPVPIELKNTNKFIYTMWCVGKVMILKIELPGEFRERSEAGLLLLGYQVSVQILIGLDHSIQHRVSAFTQFR</sequence>
<proteinExistence type="predicted"/>
<evidence type="ECO:0000313" key="2">
    <source>
        <dbReference type="Proteomes" id="UP001566132"/>
    </source>
</evidence>
<keyword evidence="2" id="KW-1185">Reference proteome</keyword>
<reference evidence="1 2" key="1">
    <citation type="submission" date="2024-05" db="EMBL/GenBank/DDBJ databases">
        <title>Genetic variation in Jamaican populations of the coffee berry borer (Hypothenemus hampei).</title>
        <authorList>
            <person name="Errbii M."/>
            <person name="Myrie A."/>
        </authorList>
    </citation>
    <scope>NUCLEOTIDE SEQUENCE [LARGE SCALE GENOMIC DNA]</scope>
    <source>
        <strain evidence="1">JA-Hopewell-2020-01-JO</strain>
        <tissue evidence="1">Whole body</tissue>
    </source>
</reference>
<dbReference type="EMBL" id="JBDJPC010000002">
    <property type="protein sequence ID" value="KAL1513619.1"/>
    <property type="molecule type" value="Genomic_DNA"/>
</dbReference>
<dbReference type="Proteomes" id="UP001566132">
    <property type="component" value="Unassembled WGS sequence"/>
</dbReference>
<name>A0ABD1F9K4_HYPHA</name>
<gene>
    <name evidence="1" type="ORF">ABEB36_003008</name>
</gene>
<comment type="caution">
    <text evidence="1">The sequence shown here is derived from an EMBL/GenBank/DDBJ whole genome shotgun (WGS) entry which is preliminary data.</text>
</comment>
<dbReference type="AlphaFoldDB" id="A0ABD1F9K4"/>
<evidence type="ECO:0000313" key="1">
    <source>
        <dbReference type="EMBL" id="KAL1513619.1"/>
    </source>
</evidence>
<organism evidence="1 2">
    <name type="scientific">Hypothenemus hampei</name>
    <name type="common">Coffee berry borer</name>
    <dbReference type="NCBI Taxonomy" id="57062"/>
    <lineage>
        <taxon>Eukaryota</taxon>
        <taxon>Metazoa</taxon>
        <taxon>Ecdysozoa</taxon>
        <taxon>Arthropoda</taxon>
        <taxon>Hexapoda</taxon>
        <taxon>Insecta</taxon>
        <taxon>Pterygota</taxon>
        <taxon>Neoptera</taxon>
        <taxon>Endopterygota</taxon>
        <taxon>Coleoptera</taxon>
        <taxon>Polyphaga</taxon>
        <taxon>Cucujiformia</taxon>
        <taxon>Curculionidae</taxon>
        <taxon>Scolytinae</taxon>
        <taxon>Hypothenemus</taxon>
    </lineage>
</organism>
<protein>
    <submittedName>
        <fullName evidence="1">Uncharacterized protein</fullName>
    </submittedName>
</protein>
<accession>A0ABD1F9K4</accession>